<proteinExistence type="predicted"/>
<gene>
    <name evidence="1" type="ORF">SLS60_011303</name>
</gene>
<comment type="caution">
    <text evidence="1">The sequence shown here is derived from an EMBL/GenBank/DDBJ whole genome shotgun (WGS) entry which is preliminary data.</text>
</comment>
<evidence type="ECO:0000313" key="1">
    <source>
        <dbReference type="EMBL" id="KAL1592226.1"/>
    </source>
</evidence>
<organism evidence="1 2">
    <name type="scientific">Paraconiothyrium brasiliense</name>
    <dbReference type="NCBI Taxonomy" id="300254"/>
    <lineage>
        <taxon>Eukaryota</taxon>
        <taxon>Fungi</taxon>
        <taxon>Dikarya</taxon>
        <taxon>Ascomycota</taxon>
        <taxon>Pezizomycotina</taxon>
        <taxon>Dothideomycetes</taxon>
        <taxon>Pleosporomycetidae</taxon>
        <taxon>Pleosporales</taxon>
        <taxon>Massarineae</taxon>
        <taxon>Didymosphaeriaceae</taxon>
        <taxon>Paraconiothyrium</taxon>
    </lineage>
</organism>
<name>A0ABR3QJ90_9PLEO</name>
<reference evidence="1 2" key="1">
    <citation type="submission" date="2024-02" db="EMBL/GenBank/DDBJ databases">
        <title>De novo assembly and annotation of 12 fungi associated with fruit tree decline syndrome in Ontario, Canada.</title>
        <authorList>
            <person name="Sulman M."/>
            <person name="Ellouze W."/>
            <person name="Ilyukhin E."/>
        </authorList>
    </citation>
    <scope>NUCLEOTIDE SEQUENCE [LARGE SCALE GENOMIC DNA]</scope>
    <source>
        <strain evidence="1 2">M42-189</strain>
    </source>
</reference>
<sequence length="264" mass="30347">MSWLPDEVDYGYSSVDEADLERRSCGLHPKTSPPQPLPVVTELKASGVKMFRDAIALASSTLEWRKGVQEGQFAFTDWDFLAKAKGLSFNCPREVLNHCLDRIEQNTHPHFDTLSWNVDPFFKKIKIDHVTTRNNLTRVSLPAIVLIQPLADLRAHPSGVWTDLSAEEAQFRSQLWRSMVTRSSYICHTNVLLFILLCAPKTKFVRLAESVFVFDNDNWYDTVVEDVLGSYAEMHEQDTWKVREIFEEVTALLHGQDKEVELEY</sequence>
<dbReference type="EMBL" id="JAKJXO020000021">
    <property type="protein sequence ID" value="KAL1592226.1"/>
    <property type="molecule type" value="Genomic_DNA"/>
</dbReference>
<accession>A0ABR3QJ90</accession>
<evidence type="ECO:0000313" key="2">
    <source>
        <dbReference type="Proteomes" id="UP001521785"/>
    </source>
</evidence>
<protein>
    <submittedName>
        <fullName evidence="1">Uncharacterized protein</fullName>
    </submittedName>
</protein>
<keyword evidence="2" id="KW-1185">Reference proteome</keyword>
<dbReference type="Proteomes" id="UP001521785">
    <property type="component" value="Unassembled WGS sequence"/>
</dbReference>